<feature type="non-terminal residue" evidence="2">
    <location>
        <position position="1"/>
    </location>
</feature>
<evidence type="ECO:0000259" key="1">
    <source>
        <dbReference type="Pfam" id="PF14214"/>
    </source>
</evidence>
<evidence type="ECO:0000313" key="3">
    <source>
        <dbReference type="Proteomes" id="UP000886523"/>
    </source>
</evidence>
<name>A0A9P6DZD6_9AGAM</name>
<accession>A0A9P6DZD6</accession>
<gene>
    <name evidence="2" type="ORF">BS47DRAFT_1273119</name>
</gene>
<dbReference type="Pfam" id="PF14214">
    <property type="entry name" value="Helitron_like_N"/>
    <property type="match status" value="1"/>
</dbReference>
<proteinExistence type="predicted"/>
<dbReference type="InterPro" id="IPR025476">
    <property type="entry name" value="Helitron_helicase-like"/>
</dbReference>
<dbReference type="EMBL" id="MU128938">
    <property type="protein sequence ID" value="KAF9516608.1"/>
    <property type="molecule type" value="Genomic_DNA"/>
</dbReference>
<reference evidence="2" key="1">
    <citation type="journal article" date="2020" name="Nat. Commun.">
        <title>Large-scale genome sequencing of mycorrhizal fungi provides insights into the early evolution of symbiotic traits.</title>
        <authorList>
            <person name="Miyauchi S."/>
            <person name="Kiss E."/>
            <person name="Kuo A."/>
            <person name="Drula E."/>
            <person name="Kohler A."/>
            <person name="Sanchez-Garcia M."/>
            <person name="Morin E."/>
            <person name="Andreopoulos B."/>
            <person name="Barry K.W."/>
            <person name="Bonito G."/>
            <person name="Buee M."/>
            <person name="Carver A."/>
            <person name="Chen C."/>
            <person name="Cichocki N."/>
            <person name="Clum A."/>
            <person name="Culley D."/>
            <person name="Crous P.W."/>
            <person name="Fauchery L."/>
            <person name="Girlanda M."/>
            <person name="Hayes R.D."/>
            <person name="Keri Z."/>
            <person name="LaButti K."/>
            <person name="Lipzen A."/>
            <person name="Lombard V."/>
            <person name="Magnuson J."/>
            <person name="Maillard F."/>
            <person name="Murat C."/>
            <person name="Nolan M."/>
            <person name="Ohm R.A."/>
            <person name="Pangilinan J."/>
            <person name="Pereira M.F."/>
            <person name="Perotto S."/>
            <person name="Peter M."/>
            <person name="Pfister S."/>
            <person name="Riley R."/>
            <person name="Sitrit Y."/>
            <person name="Stielow J.B."/>
            <person name="Szollosi G."/>
            <person name="Zifcakova L."/>
            <person name="Stursova M."/>
            <person name="Spatafora J.W."/>
            <person name="Tedersoo L."/>
            <person name="Vaario L.M."/>
            <person name="Yamada A."/>
            <person name="Yan M."/>
            <person name="Wang P."/>
            <person name="Xu J."/>
            <person name="Bruns T."/>
            <person name="Baldrian P."/>
            <person name="Vilgalys R."/>
            <person name="Dunand C."/>
            <person name="Henrissat B."/>
            <person name="Grigoriev I.V."/>
            <person name="Hibbett D."/>
            <person name="Nagy L.G."/>
            <person name="Martin F.M."/>
        </authorList>
    </citation>
    <scope>NUCLEOTIDE SEQUENCE</scope>
    <source>
        <strain evidence="2">UP504</strain>
    </source>
</reference>
<sequence length="92" mass="10452">LPASFTRSPKYYSEKVADALALAQQKGKPNLMITATCNPNWPEIKVHLRHGQSAIEVSHVTNHVFKKLLHIQYCVYVIEFQKHGLPHAHIIV</sequence>
<protein>
    <recommendedName>
        <fullName evidence="1">Helitron helicase-like domain-containing protein</fullName>
    </recommendedName>
</protein>
<comment type="caution">
    <text evidence="2">The sequence shown here is derived from an EMBL/GenBank/DDBJ whole genome shotgun (WGS) entry which is preliminary data.</text>
</comment>
<organism evidence="2 3">
    <name type="scientific">Hydnum rufescens UP504</name>
    <dbReference type="NCBI Taxonomy" id="1448309"/>
    <lineage>
        <taxon>Eukaryota</taxon>
        <taxon>Fungi</taxon>
        <taxon>Dikarya</taxon>
        <taxon>Basidiomycota</taxon>
        <taxon>Agaricomycotina</taxon>
        <taxon>Agaricomycetes</taxon>
        <taxon>Cantharellales</taxon>
        <taxon>Hydnaceae</taxon>
        <taxon>Hydnum</taxon>
    </lineage>
</organism>
<keyword evidence="3" id="KW-1185">Reference proteome</keyword>
<evidence type="ECO:0000313" key="2">
    <source>
        <dbReference type="EMBL" id="KAF9516608.1"/>
    </source>
</evidence>
<dbReference type="OrthoDB" id="3366231at2759"/>
<dbReference type="AlphaFoldDB" id="A0A9P6DZD6"/>
<feature type="domain" description="Helitron helicase-like" evidence="1">
    <location>
        <begin position="1"/>
        <end position="68"/>
    </location>
</feature>
<dbReference type="Proteomes" id="UP000886523">
    <property type="component" value="Unassembled WGS sequence"/>
</dbReference>
<feature type="non-terminal residue" evidence="2">
    <location>
        <position position="92"/>
    </location>
</feature>